<evidence type="ECO:0000313" key="6">
    <source>
        <dbReference type="EMBL" id="SDN11069.1"/>
    </source>
</evidence>
<name>A0A1G9YPE8_9BACL</name>
<dbReference type="Pfam" id="PF04389">
    <property type="entry name" value="Peptidase_M28"/>
    <property type="match status" value="1"/>
</dbReference>
<dbReference type="InterPro" id="IPR007484">
    <property type="entry name" value="Peptidase_M28"/>
</dbReference>
<dbReference type="FunFam" id="3.50.30.30:FF:000045">
    <property type="entry name" value="Predicted protein"/>
    <property type="match status" value="1"/>
</dbReference>
<accession>A0A1G9YPE8</accession>
<feature type="signal peptide" evidence="2">
    <location>
        <begin position="1"/>
        <end position="36"/>
    </location>
</feature>
<reference evidence="7" key="1">
    <citation type="submission" date="2016-10" db="EMBL/GenBank/DDBJ databases">
        <authorList>
            <person name="Varghese N."/>
            <person name="Submissions S."/>
        </authorList>
    </citation>
    <scope>NUCLEOTIDE SEQUENCE [LARGE SCALE GENOMIC DNA]</scope>
    <source>
        <strain evidence="7">CGMCC 1.6854</strain>
    </source>
</reference>
<dbReference type="SUPFAM" id="SSF53187">
    <property type="entry name" value="Zn-dependent exopeptidases"/>
    <property type="match status" value="1"/>
</dbReference>
<dbReference type="PANTHER" id="PTHR10404:SF46">
    <property type="entry name" value="VACUOLAR PROTEIN SORTING-ASSOCIATED PROTEIN 70"/>
    <property type="match status" value="1"/>
</dbReference>
<dbReference type="SUPFAM" id="SSF47672">
    <property type="entry name" value="Transferrin receptor-like dimerisation domain"/>
    <property type="match status" value="1"/>
</dbReference>
<dbReference type="Pfam" id="PF04253">
    <property type="entry name" value="TFR_dimer"/>
    <property type="match status" value="1"/>
</dbReference>
<comment type="similarity">
    <text evidence="1">Belongs to the peptidase M28 family. M28B subfamily.</text>
</comment>
<sequence>MGKHEKSRSSRTKYMAGSMALALLASVALPFTHASAETKQQDLTGFAKGTYEKQLQFEEQLKNGIKENKIKTYSRALSKRPALVGTKGNDAGVKYALNQLRKEGLDPKVHTYDVYLSHPNSVSVTQTAPFERKLNVMENLKRNTPFKNEVVEGYNAYSPSGNVEGELVYANYGTPEDFETLKMQGVSVKDKIVIVRYGKNFRGVKPDLASQNGAKGVLIYSDPKDDGYVKGPVYPDGPWRPSDAIQRGSILYIYNYPGDPLTPGKASVNGVNRIKAKNADSLPRIPTTPISYGEAKGLLQAMGGKEAPKDWQGGLPFKYHLGSAASKARINLDIKYETKPINDITVTFKGSKYPNEKVVIGGHRDTWTYGSSDNISSWATIMETARSLGKLYEQGWRPDRTIVLAGWDGEEYGLLGSTEYAEQHQKDLIKNAVAYINMDGIAGQFFGAGAVPSLNDLIYDVAKNVTEPRSGLSVYDDMLVRNNGEEQEIDQLGSGSDYTAFLQHLGVPSADIGFGVAGGLYHSAYDNTDSVERLFDPGYKHQAAAGRFTGLMALRLANSQVLPFQYSEYAQSVQKLLADVEKDGTLGVDLSNVKAKAQAWEEASKNLETYSQDLLAGDKVKPNQLKQLNKALIQQERDLINPQGLASRGWYKHQIYAPGLTTGYAAQPLPALVEAQQANDSAAFAKAVKQLEKSLTKATWTAEEAVE</sequence>
<protein>
    <submittedName>
        <fullName evidence="6">N-acetylated-alpha-linked acidic dipeptidase</fullName>
    </submittedName>
</protein>
<dbReference type="AlphaFoldDB" id="A0A1G9YPE8"/>
<dbReference type="InterPro" id="IPR039373">
    <property type="entry name" value="Peptidase_M28B"/>
</dbReference>
<dbReference type="PANTHER" id="PTHR10404">
    <property type="entry name" value="N-ACETYLATED-ALPHA-LINKED ACIDIC DIPEPTIDASE"/>
    <property type="match status" value="1"/>
</dbReference>
<dbReference type="FunFam" id="3.40.630.10:FF:000101">
    <property type="entry name" value="N-acetylated alpha-linked acidic dipeptidase like 1"/>
    <property type="match status" value="1"/>
</dbReference>
<evidence type="ECO:0000259" key="4">
    <source>
        <dbReference type="Pfam" id="PF04253"/>
    </source>
</evidence>
<feature type="chain" id="PRO_5011661444" evidence="2">
    <location>
        <begin position="37"/>
        <end position="707"/>
    </location>
</feature>
<dbReference type="InterPro" id="IPR036757">
    <property type="entry name" value="TFR-like_dimer_dom_sf"/>
</dbReference>
<dbReference type="EMBL" id="FNHW01000001">
    <property type="protein sequence ID" value="SDN11069.1"/>
    <property type="molecule type" value="Genomic_DNA"/>
</dbReference>
<dbReference type="InterPro" id="IPR003137">
    <property type="entry name" value="PA_domain"/>
</dbReference>
<dbReference type="Proteomes" id="UP000199544">
    <property type="component" value="Unassembled WGS sequence"/>
</dbReference>
<evidence type="ECO:0000256" key="1">
    <source>
        <dbReference type="ARBA" id="ARBA00005634"/>
    </source>
</evidence>
<dbReference type="CDD" id="cd02121">
    <property type="entry name" value="PA_GCPII_like"/>
    <property type="match status" value="1"/>
</dbReference>
<evidence type="ECO:0000313" key="7">
    <source>
        <dbReference type="Proteomes" id="UP000199544"/>
    </source>
</evidence>
<dbReference type="STRING" id="459525.SAMN04488137_3582"/>
<dbReference type="SUPFAM" id="SSF52025">
    <property type="entry name" value="PA domain"/>
    <property type="match status" value="1"/>
</dbReference>
<evidence type="ECO:0000259" key="5">
    <source>
        <dbReference type="Pfam" id="PF04389"/>
    </source>
</evidence>
<feature type="domain" description="Peptidase M28" evidence="5">
    <location>
        <begin position="344"/>
        <end position="531"/>
    </location>
</feature>
<dbReference type="Gene3D" id="3.50.30.30">
    <property type="match status" value="1"/>
</dbReference>
<dbReference type="Gene3D" id="3.40.630.10">
    <property type="entry name" value="Zn peptidases"/>
    <property type="match status" value="1"/>
</dbReference>
<feature type="domain" description="PA" evidence="3">
    <location>
        <begin position="163"/>
        <end position="249"/>
    </location>
</feature>
<evidence type="ECO:0000259" key="3">
    <source>
        <dbReference type="Pfam" id="PF02225"/>
    </source>
</evidence>
<keyword evidence="7" id="KW-1185">Reference proteome</keyword>
<feature type="domain" description="Transferrin receptor-like dimerisation" evidence="4">
    <location>
        <begin position="588"/>
        <end position="699"/>
    </location>
</feature>
<dbReference type="Pfam" id="PF02225">
    <property type="entry name" value="PA"/>
    <property type="match status" value="1"/>
</dbReference>
<dbReference type="InterPro" id="IPR007365">
    <property type="entry name" value="TFR-like_dimer_dom"/>
</dbReference>
<evidence type="ECO:0000256" key="2">
    <source>
        <dbReference type="SAM" id="SignalP"/>
    </source>
</evidence>
<organism evidence="6 7">
    <name type="scientific">Fictibacillus solisalsi</name>
    <dbReference type="NCBI Taxonomy" id="459525"/>
    <lineage>
        <taxon>Bacteria</taxon>
        <taxon>Bacillati</taxon>
        <taxon>Bacillota</taxon>
        <taxon>Bacilli</taxon>
        <taxon>Bacillales</taxon>
        <taxon>Fictibacillaceae</taxon>
        <taxon>Fictibacillus</taxon>
    </lineage>
</organism>
<proteinExistence type="inferred from homology"/>
<dbReference type="Gene3D" id="1.20.930.40">
    <property type="entry name" value="Transferrin receptor-like, dimerisation domain"/>
    <property type="match status" value="1"/>
</dbReference>
<dbReference type="InterPro" id="IPR046450">
    <property type="entry name" value="PA_dom_sf"/>
</dbReference>
<keyword evidence="2" id="KW-0732">Signal</keyword>
<gene>
    <name evidence="6" type="ORF">SAMN04488137_3582</name>
</gene>